<evidence type="ECO:0000313" key="5">
    <source>
        <dbReference type="Proteomes" id="UP000321685"/>
    </source>
</evidence>
<feature type="region of interest" description="Disordered" evidence="2">
    <location>
        <begin position="99"/>
        <end position="147"/>
    </location>
</feature>
<dbReference type="Pfam" id="PF26571">
    <property type="entry name" value="VldE"/>
    <property type="match status" value="1"/>
</dbReference>
<dbReference type="InterPro" id="IPR058593">
    <property type="entry name" value="ARB_07466-like_C"/>
</dbReference>
<protein>
    <recommendedName>
        <fullName evidence="3">ARB-07466-like C-terminal domain-containing protein</fullName>
    </recommendedName>
</protein>
<organism evidence="4 5">
    <name type="scientific">Pseudonocardia sulfidoxydans NBRC 16205</name>
    <dbReference type="NCBI Taxonomy" id="1223511"/>
    <lineage>
        <taxon>Bacteria</taxon>
        <taxon>Bacillati</taxon>
        <taxon>Actinomycetota</taxon>
        <taxon>Actinomycetes</taxon>
        <taxon>Pseudonocardiales</taxon>
        <taxon>Pseudonocardiaceae</taxon>
        <taxon>Pseudonocardia</taxon>
    </lineage>
</organism>
<feature type="compositionally biased region" description="Acidic residues" evidence="2">
    <location>
        <begin position="194"/>
        <end position="203"/>
    </location>
</feature>
<feature type="compositionally biased region" description="Low complexity" evidence="2">
    <location>
        <begin position="204"/>
        <end position="226"/>
    </location>
</feature>
<accession>A0A511DMS0</accession>
<feature type="compositionally biased region" description="Acidic residues" evidence="2">
    <location>
        <begin position="238"/>
        <end position="249"/>
    </location>
</feature>
<evidence type="ECO:0000256" key="2">
    <source>
        <dbReference type="SAM" id="MobiDB-lite"/>
    </source>
</evidence>
<dbReference type="Proteomes" id="UP000321685">
    <property type="component" value="Unassembled WGS sequence"/>
</dbReference>
<feature type="coiled-coil region" evidence="1">
    <location>
        <begin position="336"/>
        <end position="381"/>
    </location>
</feature>
<gene>
    <name evidence="4" type="ORF">PSU4_33320</name>
</gene>
<feature type="compositionally biased region" description="Basic and acidic residues" evidence="2">
    <location>
        <begin position="130"/>
        <end position="145"/>
    </location>
</feature>
<evidence type="ECO:0000256" key="1">
    <source>
        <dbReference type="SAM" id="Coils"/>
    </source>
</evidence>
<comment type="caution">
    <text evidence="4">The sequence shown here is derived from an EMBL/GenBank/DDBJ whole genome shotgun (WGS) entry which is preliminary data.</text>
</comment>
<reference evidence="4 5" key="1">
    <citation type="submission" date="2019-07" db="EMBL/GenBank/DDBJ databases">
        <title>Whole genome shotgun sequence of Pseudonocardia sulfidoxydans NBRC 16205.</title>
        <authorList>
            <person name="Hosoyama A."/>
            <person name="Uohara A."/>
            <person name="Ohji S."/>
            <person name="Ichikawa N."/>
        </authorList>
    </citation>
    <scope>NUCLEOTIDE SEQUENCE [LARGE SCALE GENOMIC DNA]</scope>
    <source>
        <strain evidence="4 5">NBRC 16205</strain>
    </source>
</reference>
<feature type="region of interest" description="Disordered" evidence="2">
    <location>
        <begin position="1"/>
        <end position="77"/>
    </location>
</feature>
<feature type="domain" description="ARB-07466-like C-terminal" evidence="3">
    <location>
        <begin position="404"/>
        <end position="498"/>
    </location>
</feature>
<feature type="region of interest" description="Disordered" evidence="2">
    <location>
        <begin position="181"/>
        <end position="255"/>
    </location>
</feature>
<evidence type="ECO:0000259" key="3">
    <source>
        <dbReference type="Pfam" id="PF26571"/>
    </source>
</evidence>
<dbReference type="EMBL" id="BJVJ01000032">
    <property type="protein sequence ID" value="GEL24378.1"/>
    <property type="molecule type" value="Genomic_DNA"/>
</dbReference>
<evidence type="ECO:0000313" key="4">
    <source>
        <dbReference type="EMBL" id="GEL24378.1"/>
    </source>
</evidence>
<keyword evidence="5" id="KW-1185">Reference proteome</keyword>
<sequence>MARHRSPEGRPTQPELRAALDAARTRSGRAAGPRHALSTPDPSVDASGSATRSVTASAAGSASDAGPVVAADATDDDIPVRRGSAVALAERPSLPRVGVTLVPAPRSTGGAQRVLRRKGSQATSAPVAAPDRDGDERSEPDRDPMVDTAVDIWSPEFWTPGTHTPAFGISTVRDPEALVPAQRGASGSPLFTPDTDDPDDAADVDAAVDAADSDAAAAPAGLAGDATDPKRAGGPPVDLDDPDVSVDADDPGRRGLARIPTKVKRTAALVVAAGSALTLVGTVASLPHVPTGTNAALQLDDSAAADPVTAGSSDAPPALDTTALVAAVQDAQQHAAQIATTQRAEAERRSAEAKAAADAKAAEAKAAEAKAAADKKAAEAKAAAARTTTAAGSANCGLSTGGLGGVKPWVANAAQFLGCLFGKPQMLGVGSRGNASDHPGGLALDFMVSKSVGDRLAACALRNKDALGITYVIWQQRINYGSGWKAMEDRGGATANHMDHVHLSFAKSAPGGTPVAC</sequence>
<feature type="compositionally biased region" description="Low complexity" evidence="2">
    <location>
        <begin position="46"/>
        <end position="72"/>
    </location>
</feature>
<name>A0A511DMS0_9PSEU</name>
<dbReference type="AlphaFoldDB" id="A0A511DMS0"/>
<proteinExistence type="predicted"/>
<keyword evidence="1" id="KW-0175">Coiled coil</keyword>